<evidence type="ECO:0000313" key="1">
    <source>
        <dbReference type="EMBL" id="RAH45438.1"/>
    </source>
</evidence>
<reference evidence="1" key="1">
    <citation type="submission" date="2018-02" db="EMBL/GenBank/DDBJ databases">
        <title>The genomes of Aspergillus section Nigri reveals drivers in fungal speciation.</title>
        <authorList>
            <consortium name="DOE Joint Genome Institute"/>
            <person name="Vesth T.C."/>
            <person name="Nybo J."/>
            <person name="Theobald S."/>
            <person name="Brandl J."/>
            <person name="Frisvad J.C."/>
            <person name="Nielsen K.F."/>
            <person name="Lyhne E.K."/>
            <person name="Kogle M.E."/>
            <person name="Kuo A."/>
            <person name="Riley R."/>
            <person name="Clum A."/>
            <person name="Nolan M."/>
            <person name="Lipzen A."/>
            <person name="Salamov A."/>
            <person name="Henrissat B."/>
            <person name="Wiebenga A."/>
            <person name="De vries R.P."/>
            <person name="Grigoriev I.V."/>
            <person name="Mortensen U.H."/>
            <person name="Andersen M.R."/>
            <person name="Baker S.E."/>
        </authorList>
    </citation>
    <scope>NUCLEOTIDE SEQUENCE</scope>
    <source>
        <strain evidence="1">CBS 621.78</strain>
    </source>
</reference>
<sequence>MDSPLELLKLILRNQVIWISRFAEEHTMSFSDLYAKEEEGSKIRLNAICYIARSQYLVDGYCYLEPSAYTALWSTYYNKLSHQPCRVRYFFITEHVVPGSHIREYSGSTVTQDDVLHLYVKQYTPKDRPEPVPMDAAMVNAGDGAFPRE</sequence>
<name>A0ACD1G8E6_9EURO</name>
<dbReference type="Proteomes" id="UP000249057">
    <property type="component" value="Unassembled WGS sequence"/>
</dbReference>
<accession>A0ACD1G8E6</accession>
<organism evidence="1 2">
    <name type="scientific">Aspergillus brunneoviolaceus CBS 621.78</name>
    <dbReference type="NCBI Taxonomy" id="1450534"/>
    <lineage>
        <taxon>Eukaryota</taxon>
        <taxon>Fungi</taxon>
        <taxon>Dikarya</taxon>
        <taxon>Ascomycota</taxon>
        <taxon>Pezizomycotina</taxon>
        <taxon>Eurotiomycetes</taxon>
        <taxon>Eurotiomycetidae</taxon>
        <taxon>Eurotiales</taxon>
        <taxon>Aspergillaceae</taxon>
        <taxon>Aspergillus</taxon>
        <taxon>Aspergillus subgen. Circumdati</taxon>
    </lineage>
</organism>
<evidence type="ECO:0000313" key="2">
    <source>
        <dbReference type="Proteomes" id="UP000249057"/>
    </source>
</evidence>
<protein>
    <submittedName>
        <fullName evidence="1">Uncharacterized protein</fullName>
    </submittedName>
</protein>
<proteinExistence type="predicted"/>
<gene>
    <name evidence="1" type="ORF">BO95DRAFT_432130</name>
</gene>
<keyword evidence="2" id="KW-1185">Reference proteome</keyword>
<dbReference type="EMBL" id="KZ825345">
    <property type="protein sequence ID" value="RAH45438.1"/>
    <property type="molecule type" value="Genomic_DNA"/>
</dbReference>